<protein>
    <submittedName>
        <fullName evidence="2">GNAT family N-acetyltransferase</fullName>
    </submittedName>
</protein>
<comment type="caution">
    <text evidence="2">The sequence shown here is derived from an EMBL/GenBank/DDBJ whole genome shotgun (WGS) entry which is preliminary data.</text>
</comment>
<dbReference type="OrthoDB" id="9805924at2"/>
<reference evidence="2 3" key="1">
    <citation type="submission" date="2017-03" db="EMBL/GenBank/DDBJ databases">
        <title>Genomic and clinical evidence uncovers the enterohepatic species Helicobacter valdiviensis as a potential human intestinal pathogen.</title>
        <authorList>
            <person name="Fresia P."/>
            <person name="Jara R."/>
            <person name="Sierra R."/>
            <person name="Ferres I."/>
            <person name="Greif G."/>
            <person name="Iraola G."/>
            <person name="Collado L."/>
        </authorList>
    </citation>
    <scope>NUCLEOTIDE SEQUENCE [LARGE SCALE GENOMIC DNA]</scope>
    <source>
        <strain evidence="2 3">WBE14</strain>
    </source>
</reference>
<organism evidence="2 3">
    <name type="scientific">Helicobacter valdiviensis</name>
    <dbReference type="NCBI Taxonomy" id="1458358"/>
    <lineage>
        <taxon>Bacteria</taxon>
        <taxon>Pseudomonadati</taxon>
        <taxon>Campylobacterota</taxon>
        <taxon>Epsilonproteobacteria</taxon>
        <taxon>Campylobacterales</taxon>
        <taxon>Helicobacteraceae</taxon>
        <taxon>Helicobacter</taxon>
    </lineage>
</organism>
<accession>A0A2W6PLP4</accession>
<evidence type="ECO:0000313" key="2">
    <source>
        <dbReference type="EMBL" id="PZT47573.1"/>
    </source>
</evidence>
<keyword evidence="2" id="KW-0808">Transferase</keyword>
<dbReference type="EMBL" id="NBIU01000028">
    <property type="protein sequence ID" value="PZT47573.1"/>
    <property type="molecule type" value="Genomic_DNA"/>
</dbReference>
<evidence type="ECO:0000259" key="1">
    <source>
        <dbReference type="PROSITE" id="PS51186"/>
    </source>
</evidence>
<sequence>MQITLQEITHNELKTIFPLMQQLRPTLNFDDFSNKFSLMQKEQNYKLFGFMQNGKFVALCGTMPFNVLYRENCLYICDFVVDENLRGQGIGEACLLQIFKLAKNEGYQQIELSSSFKRERAHKFYTEKMGFSKVSFVFVKNL</sequence>
<dbReference type="RefSeq" id="WP_111230355.1">
    <property type="nucleotide sequence ID" value="NZ_NBIU01000028.1"/>
</dbReference>
<keyword evidence="3" id="KW-1185">Reference proteome</keyword>
<name>A0A2W6PLP4_9HELI</name>
<dbReference type="Pfam" id="PF00583">
    <property type="entry name" value="Acetyltransf_1"/>
    <property type="match status" value="1"/>
</dbReference>
<dbReference type="GO" id="GO:0016747">
    <property type="term" value="F:acyltransferase activity, transferring groups other than amino-acyl groups"/>
    <property type="evidence" value="ECO:0007669"/>
    <property type="project" value="InterPro"/>
</dbReference>
<gene>
    <name evidence="2" type="ORF">B6S12_08385</name>
</gene>
<dbReference type="SUPFAM" id="SSF55729">
    <property type="entry name" value="Acyl-CoA N-acyltransferases (Nat)"/>
    <property type="match status" value="1"/>
</dbReference>
<dbReference type="Gene3D" id="3.40.630.30">
    <property type="match status" value="1"/>
</dbReference>
<dbReference type="PROSITE" id="PS51186">
    <property type="entry name" value="GNAT"/>
    <property type="match status" value="1"/>
</dbReference>
<dbReference type="InterPro" id="IPR000182">
    <property type="entry name" value="GNAT_dom"/>
</dbReference>
<proteinExistence type="predicted"/>
<feature type="domain" description="N-acetyltransferase" evidence="1">
    <location>
        <begin position="3"/>
        <end position="142"/>
    </location>
</feature>
<dbReference type="AlphaFoldDB" id="A0A2W6PLP4"/>
<evidence type="ECO:0000313" key="3">
    <source>
        <dbReference type="Proteomes" id="UP000249746"/>
    </source>
</evidence>
<dbReference type="Proteomes" id="UP000249746">
    <property type="component" value="Unassembled WGS sequence"/>
</dbReference>
<dbReference type="InterPro" id="IPR016181">
    <property type="entry name" value="Acyl_CoA_acyltransferase"/>
</dbReference>
<dbReference type="CDD" id="cd04301">
    <property type="entry name" value="NAT_SF"/>
    <property type="match status" value="1"/>
</dbReference>